<evidence type="ECO:0000256" key="2">
    <source>
        <dbReference type="ARBA" id="ARBA00009610"/>
    </source>
</evidence>
<dbReference type="Proteomes" id="UP001162483">
    <property type="component" value="Unassembled WGS sequence"/>
</dbReference>
<evidence type="ECO:0000313" key="5">
    <source>
        <dbReference type="EMBL" id="CAI9532657.1"/>
    </source>
</evidence>
<feature type="domain" description="Phosphatidylinositol N-acetylglucosaminyltransferase subunit H conserved" evidence="4">
    <location>
        <begin position="88"/>
        <end position="149"/>
    </location>
</feature>
<reference evidence="5" key="1">
    <citation type="submission" date="2023-05" db="EMBL/GenBank/DDBJ databases">
        <authorList>
            <person name="Stuckert A."/>
        </authorList>
    </citation>
    <scope>NUCLEOTIDE SEQUENCE</scope>
</reference>
<evidence type="ECO:0000259" key="4">
    <source>
        <dbReference type="Pfam" id="PF10181"/>
    </source>
</evidence>
<comment type="pathway">
    <text evidence="1">Glycolipid biosynthesis; glycosylphosphatidylinositol-anchor biosynthesis.</text>
</comment>
<protein>
    <recommendedName>
        <fullName evidence="4">Phosphatidylinositol N-acetylglucosaminyltransferase subunit H conserved domain-containing protein</fullName>
    </recommendedName>
</protein>
<feature type="transmembrane region" description="Helical" evidence="3">
    <location>
        <begin position="35"/>
        <end position="57"/>
    </location>
</feature>
<keyword evidence="3" id="KW-0812">Transmembrane</keyword>
<dbReference type="Pfam" id="PF10181">
    <property type="entry name" value="PIG-H"/>
    <property type="match status" value="1"/>
</dbReference>
<comment type="similarity">
    <text evidence="2">Belongs to the PIGH family.</text>
</comment>
<dbReference type="PANTHER" id="PTHR15231">
    <property type="entry name" value="PHOSPHATIDYLINOSITOL N-ACETYLGLUCOSAMINYLTRANSFERASE SUBUNIT H"/>
    <property type="match status" value="1"/>
</dbReference>
<gene>
    <name evidence="5" type="ORF">SPARVUS_LOCUS253449</name>
</gene>
<proteinExistence type="inferred from homology"/>
<accession>A0ABN9AB26</accession>
<keyword evidence="3" id="KW-1133">Transmembrane helix</keyword>
<name>A0ABN9AB26_9NEOB</name>
<keyword evidence="3" id="KW-0472">Membrane</keyword>
<evidence type="ECO:0000256" key="1">
    <source>
        <dbReference type="ARBA" id="ARBA00004687"/>
    </source>
</evidence>
<dbReference type="InterPro" id="IPR044215">
    <property type="entry name" value="PIG-H"/>
</dbReference>
<evidence type="ECO:0000256" key="3">
    <source>
        <dbReference type="SAM" id="Phobius"/>
    </source>
</evidence>
<dbReference type="InterPro" id="IPR019328">
    <property type="entry name" value="PIGH-H_dom"/>
</dbReference>
<comment type="caution">
    <text evidence="5">The sequence shown here is derived from an EMBL/GenBank/DDBJ whole genome shotgun (WGS) entry which is preliminary data.</text>
</comment>
<sequence>MEVSVFSDTVGQEIRLERRSYSDTCREFTVVRPKLSVRCVAGWTCCVWLTAYLLFLYTELPAVLSAAILLSVFGLLVHLHLFRVDSESLLVLGSLGLQRSSVFASGRESSEFLEMWRLRDLVITENITSCAVHYVLCVLTGDHHLIPVFGGAATPPGVPAGDLPERAGSAGRRPPTH</sequence>
<organism evidence="5 6">
    <name type="scientific">Staurois parvus</name>
    <dbReference type="NCBI Taxonomy" id="386267"/>
    <lineage>
        <taxon>Eukaryota</taxon>
        <taxon>Metazoa</taxon>
        <taxon>Chordata</taxon>
        <taxon>Craniata</taxon>
        <taxon>Vertebrata</taxon>
        <taxon>Euteleostomi</taxon>
        <taxon>Amphibia</taxon>
        <taxon>Batrachia</taxon>
        <taxon>Anura</taxon>
        <taxon>Neobatrachia</taxon>
        <taxon>Ranoidea</taxon>
        <taxon>Ranidae</taxon>
        <taxon>Staurois</taxon>
    </lineage>
</organism>
<dbReference type="EMBL" id="CATNWA010000076">
    <property type="protein sequence ID" value="CAI9532657.1"/>
    <property type="molecule type" value="Genomic_DNA"/>
</dbReference>
<feature type="transmembrane region" description="Helical" evidence="3">
    <location>
        <begin position="63"/>
        <end position="82"/>
    </location>
</feature>
<dbReference type="PANTHER" id="PTHR15231:SF1">
    <property type="entry name" value="PHOSPHATIDYLINOSITOL N-ACETYLGLUCOSAMINYLTRANSFERASE SUBUNIT H"/>
    <property type="match status" value="1"/>
</dbReference>
<evidence type="ECO:0000313" key="6">
    <source>
        <dbReference type="Proteomes" id="UP001162483"/>
    </source>
</evidence>
<keyword evidence="6" id="KW-1185">Reference proteome</keyword>